<dbReference type="Proteomes" id="UP000525389">
    <property type="component" value="Unassembled WGS sequence"/>
</dbReference>
<dbReference type="GO" id="GO:0016811">
    <property type="term" value="F:hydrolase activity, acting on carbon-nitrogen (but not peptide) bonds, in linear amides"/>
    <property type="evidence" value="ECO:0007669"/>
    <property type="project" value="InterPro"/>
</dbReference>
<dbReference type="SUPFAM" id="SSF141130">
    <property type="entry name" value="Acetamidase/Formamidase-like"/>
    <property type="match status" value="1"/>
</dbReference>
<dbReference type="RefSeq" id="WP_184026309.1">
    <property type="nucleotide sequence ID" value="NZ_JACHFN010000003.1"/>
</dbReference>
<comment type="caution">
    <text evidence="1">The sequence shown here is derived from an EMBL/GenBank/DDBJ whole genome shotgun (WGS) entry which is preliminary data.</text>
</comment>
<evidence type="ECO:0000313" key="2">
    <source>
        <dbReference type="Proteomes" id="UP000525389"/>
    </source>
</evidence>
<reference evidence="1 2" key="1">
    <citation type="submission" date="2020-08" db="EMBL/GenBank/DDBJ databases">
        <title>Genomic Encyclopedia of Type Strains, Phase IV (KMG-IV): sequencing the most valuable type-strain genomes for metagenomic binning, comparative biology and taxonomic classification.</title>
        <authorList>
            <person name="Goeker M."/>
        </authorList>
    </citation>
    <scope>NUCLEOTIDE SEQUENCE [LARGE SCALE GENOMIC DNA]</scope>
    <source>
        <strain evidence="1 2">DSM 101791</strain>
    </source>
</reference>
<name>A0A7W8GDN7_9DEIO</name>
<dbReference type="Gene3D" id="2.60.120.580">
    <property type="entry name" value="Acetamidase/Formamidase-like domains"/>
    <property type="match status" value="2"/>
</dbReference>
<protein>
    <submittedName>
        <fullName evidence="1">Acetamidase/formamidase</fullName>
    </submittedName>
</protein>
<dbReference type="AlphaFoldDB" id="A0A7W8GDN7"/>
<keyword evidence="2" id="KW-1185">Reference proteome</keyword>
<proteinExistence type="predicted"/>
<organism evidence="1 2">
    <name type="scientific">Deinococcus budaensis</name>
    <dbReference type="NCBI Taxonomy" id="1665626"/>
    <lineage>
        <taxon>Bacteria</taxon>
        <taxon>Thermotogati</taxon>
        <taxon>Deinococcota</taxon>
        <taxon>Deinococci</taxon>
        <taxon>Deinococcales</taxon>
        <taxon>Deinococcaceae</taxon>
        <taxon>Deinococcus</taxon>
    </lineage>
</organism>
<dbReference type="EMBL" id="JACHFN010000003">
    <property type="protein sequence ID" value="MBB5233578.1"/>
    <property type="molecule type" value="Genomic_DNA"/>
</dbReference>
<sequence length="337" mass="35315">MSDHHLGTPASRSAAIHTVWNRDLPPALHVRPGETVTFGTLDASDGNVARRAAAGELPGPAALVALAAADAYPQREAPRGHPLTGPVYVEGAEPGDALRVELREVRTADWGWTGCRPNGIGLLDAALAAEGLQPYTHLWDLRAGTHADFRPGLRVPLAPFPGVLGVAPAALGPHPTAPPRSVGGNMDIRQLVAGSTLWLPVEVAGALFSVGDLHAAQGDGELSGTGIECAGEVTLRFGLERGANISTPEFLTPTHGGSSTRWHATTGHHPDLMEAARLALRPMLRRLEARGLTLEEAYVLSSACVDLKISQIVDAPNYTVSAFLPLDVFTDAESAAT</sequence>
<accession>A0A7W8GDN7</accession>
<dbReference type="PANTHER" id="PTHR31891">
    <property type="entry name" value="FORMAMIDASE C869.04-RELATED"/>
    <property type="match status" value="1"/>
</dbReference>
<dbReference type="InterPro" id="IPR004304">
    <property type="entry name" value="FmdA_AmdA"/>
</dbReference>
<dbReference type="Gene3D" id="3.10.28.20">
    <property type="entry name" value="Acetamidase/Formamidase-like domains"/>
    <property type="match status" value="1"/>
</dbReference>
<evidence type="ECO:0000313" key="1">
    <source>
        <dbReference type="EMBL" id="MBB5233578.1"/>
    </source>
</evidence>
<dbReference type="Pfam" id="PF03069">
    <property type="entry name" value="FmdA_AmdA"/>
    <property type="match status" value="2"/>
</dbReference>
<gene>
    <name evidence="1" type="ORF">HNQ09_001008</name>
</gene>
<dbReference type="PANTHER" id="PTHR31891:SF1">
    <property type="entry name" value="FORMAMIDASE C869.04-RELATED"/>
    <property type="match status" value="1"/>
</dbReference>